<keyword evidence="3" id="KW-0378">Hydrolase</keyword>
<dbReference type="PANTHER" id="PTHR47359">
    <property type="entry name" value="PEPTIDOGLYCAN DL-ENDOPEPTIDASE CWLO"/>
    <property type="match status" value="1"/>
</dbReference>
<evidence type="ECO:0000313" key="10">
    <source>
        <dbReference type="Proteomes" id="UP000619260"/>
    </source>
</evidence>
<dbReference type="Gene3D" id="3.90.1720.10">
    <property type="entry name" value="endopeptidase domain like (from Nostoc punctiforme)"/>
    <property type="match status" value="1"/>
</dbReference>
<comment type="similarity">
    <text evidence="1">Belongs to the peptidase C40 family.</text>
</comment>
<proteinExistence type="inferred from homology"/>
<feature type="signal peptide" evidence="7">
    <location>
        <begin position="1"/>
        <end position="29"/>
    </location>
</feature>
<evidence type="ECO:0000259" key="8">
    <source>
        <dbReference type="PROSITE" id="PS51935"/>
    </source>
</evidence>
<dbReference type="InterPro" id="IPR000064">
    <property type="entry name" value="NLP_P60_dom"/>
</dbReference>
<feature type="chain" id="PRO_5035246487" description="NlpC/P60 domain-containing protein" evidence="7">
    <location>
        <begin position="30"/>
        <end position="327"/>
    </location>
</feature>
<evidence type="ECO:0000256" key="5">
    <source>
        <dbReference type="SAM" id="Coils"/>
    </source>
</evidence>
<evidence type="ECO:0000256" key="4">
    <source>
        <dbReference type="ARBA" id="ARBA00022807"/>
    </source>
</evidence>
<dbReference type="Gene3D" id="6.10.250.3150">
    <property type="match status" value="1"/>
</dbReference>
<name>A0A8J4DTX4_9ACTN</name>
<evidence type="ECO:0000256" key="6">
    <source>
        <dbReference type="SAM" id="MobiDB-lite"/>
    </source>
</evidence>
<dbReference type="RefSeq" id="WP_203903634.1">
    <property type="nucleotide sequence ID" value="NZ_BOPF01000033.1"/>
</dbReference>
<dbReference type="InterPro" id="IPR051794">
    <property type="entry name" value="PG_Endopeptidase_C40"/>
</dbReference>
<gene>
    <name evidence="9" type="ORF">Val02_70850</name>
</gene>
<accession>A0A8J4DTX4</accession>
<dbReference type="PANTHER" id="PTHR47359:SF3">
    <property type="entry name" value="NLP_P60 DOMAIN-CONTAINING PROTEIN-RELATED"/>
    <property type="match status" value="1"/>
</dbReference>
<reference evidence="9" key="1">
    <citation type="submission" date="2021-01" db="EMBL/GenBank/DDBJ databases">
        <title>Whole genome shotgun sequence of Virgisporangium aliadipatigenens NBRC 105644.</title>
        <authorList>
            <person name="Komaki H."/>
            <person name="Tamura T."/>
        </authorList>
    </citation>
    <scope>NUCLEOTIDE SEQUENCE</scope>
    <source>
        <strain evidence="9">NBRC 105644</strain>
    </source>
</reference>
<dbReference type="Pfam" id="PF00877">
    <property type="entry name" value="NLPC_P60"/>
    <property type="match status" value="1"/>
</dbReference>
<organism evidence="9 10">
    <name type="scientific">Virgisporangium aliadipatigenens</name>
    <dbReference type="NCBI Taxonomy" id="741659"/>
    <lineage>
        <taxon>Bacteria</taxon>
        <taxon>Bacillati</taxon>
        <taxon>Actinomycetota</taxon>
        <taxon>Actinomycetes</taxon>
        <taxon>Micromonosporales</taxon>
        <taxon>Micromonosporaceae</taxon>
        <taxon>Virgisporangium</taxon>
    </lineage>
</organism>
<dbReference type="GO" id="GO:0006508">
    <property type="term" value="P:proteolysis"/>
    <property type="evidence" value="ECO:0007669"/>
    <property type="project" value="UniProtKB-KW"/>
</dbReference>
<sequence length="327" mass="34749">MSTKQRALRALLCAAVAVGILLPGTAARAEPSIDEVQAQIDKQYNELEHVIEAYNKASEDLKATQAAMADLNQKMAPLETQLNAARANVASMATTAYKTGGGLANATALLTGNGTGDPVRTFESMDRIAKLQQRDLNAYTDSHKKFQDEQRRLKALEADQSKTQADLAAKRATIEAEIKNLEAKERELEARRQASGQAKPPTNTSKPPPATGSGKGAIAVNFARDQVGKKYVYGAEGPNAYDCSGLTKMAWAAAGITLPHNAAQQYNKIPHVSRANLQIGDLVFSNNLGHVAIYIGGDQVISASNASKPIEVTGINANPIVGFGRPG</sequence>
<feature type="compositionally biased region" description="Polar residues" evidence="6">
    <location>
        <begin position="194"/>
        <end position="205"/>
    </location>
</feature>
<keyword evidence="2" id="KW-0645">Protease</keyword>
<evidence type="ECO:0000256" key="1">
    <source>
        <dbReference type="ARBA" id="ARBA00007074"/>
    </source>
</evidence>
<comment type="caution">
    <text evidence="9">The sequence shown here is derived from an EMBL/GenBank/DDBJ whole genome shotgun (WGS) entry which is preliminary data.</text>
</comment>
<dbReference type="GO" id="GO:0008234">
    <property type="term" value="F:cysteine-type peptidase activity"/>
    <property type="evidence" value="ECO:0007669"/>
    <property type="project" value="UniProtKB-KW"/>
</dbReference>
<feature type="domain" description="NlpC/P60" evidence="8">
    <location>
        <begin position="213"/>
        <end position="327"/>
    </location>
</feature>
<evidence type="ECO:0000256" key="3">
    <source>
        <dbReference type="ARBA" id="ARBA00022801"/>
    </source>
</evidence>
<dbReference type="AlphaFoldDB" id="A0A8J4DTX4"/>
<keyword evidence="4" id="KW-0788">Thiol protease</keyword>
<dbReference type="SUPFAM" id="SSF54001">
    <property type="entry name" value="Cysteine proteinases"/>
    <property type="match status" value="1"/>
</dbReference>
<dbReference type="Proteomes" id="UP000619260">
    <property type="component" value="Unassembled WGS sequence"/>
</dbReference>
<evidence type="ECO:0000256" key="7">
    <source>
        <dbReference type="SAM" id="SignalP"/>
    </source>
</evidence>
<keyword evidence="5" id="KW-0175">Coiled coil</keyword>
<keyword evidence="10" id="KW-1185">Reference proteome</keyword>
<dbReference type="EMBL" id="BOPF01000033">
    <property type="protein sequence ID" value="GIJ50199.1"/>
    <property type="molecule type" value="Genomic_DNA"/>
</dbReference>
<keyword evidence="7" id="KW-0732">Signal</keyword>
<feature type="region of interest" description="Disordered" evidence="6">
    <location>
        <begin position="187"/>
        <end position="216"/>
    </location>
</feature>
<dbReference type="InterPro" id="IPR038765">
    <property type="entry name" value="Papain-like_cys_pep_sf"/>
</dbReference>
<evidence type="ECO:0000256" key="2">
    <source>
        <dbReference type="ARBA" id="ARBA00022670"/>
    </source>
</evidence>
<dbReference type="PROSITE" id="PS51935">
    <property type="entry name" value="NLPC_P60"/>
    <property type="match status" value="1"/>
</dbReference>
<protein>
    <recommendedName>
        <fullName evidence="8">NlpC/P60 domain-containing protein</fullName>
    </recommendedName>
</protein>
<feature type="coiled-coil region" evidence="5">
    <location>
        <begin position="33"/>
        <end position="88"/>
    </location>
</feature>
<evidence type="ECO:0000313" key="9">
    <source>
        <dbReference type="EMBL" id="GIJ50199.1"/>
    </source>
</evidence>